<evidence type="ECO:0000313" key="3">
    <source>
        <dbReference type="Proteomes" id="UP000179251"/>
    </source>
</evidence>
<proteinExistence type="predicted"/>
<organism evidence="2 3">
    <name type="scientific">Candidatus Giovannonibacteria bacterium RIFCSPHIGHO2_01_FULL_45_23</name>
    <dbReference type="NCBI Taxonomy" id="1798325"/>
    <lineage>
        <taxon>Bacteria</taxon>
        <taxon>Candidatus Giovannoniibacteriota</taxon>
    </lineage>
</organism>
<feature type="transmembrane region" description="Helical" evidence="1">
    <location>
        <begin position="85"/>
        <end position="105"/>
    </location>
</feature>
<feature type="transmembrane region" description="Helical" evidence="1">
    <location>
        <begin position="175"/>
        <end position="193"/>
    </location>
</feature>
<evidence type="ECO:0000313" key="2">
    <source>
        <dbReference type="EMBL" id="OGF62288.1"/>
    </source>
</evidence>
<dbReference type="EMBL" id="MFHD01000020">
    <property type="protein sequence ID" value="OGF62288.1"/>
    <property type="molecule type" value="Genomic_DNA"/>
</dbReference>
<keyword evidence="1" id="KW-0472">Membrane</keyword>
<keyword evidence="1" id="KW-0812">Transmembrane</keyword>
<gene>
    <name evidence="2" type="ORF">A2834_02820</name>
</gene>
<keyword evidence="1" id="KW-1133">Transmembrane helix</keyword>
<evidence type="ECO:0000256" key="1">
    <source>
        <dbReference type="SAM" id="Phobius"/>
    </source>
</evidence>
<feature type="transmembrane region" description="Helical" evidence="1">
    <location>
        <begin position="282"/>
        <end position="302"/>
    </location>
</feature>
<reference evidence="2 3" key="1">
    <citation type="journal article" date="2016" name="Nat. Commun.">
        <title>Thousands of microbial genomes shed light on interconnected biogeochemical processes in an aquifer system.</title>
        <authorList>
            <person name="Anantharaman K."/>
            <person name="Brown C.T."/>
            <person name="Hug L.A."/>
            <person name="Sharon I."/>
            <person name="Castelle C.J."/>
            <person name="Probst A.J."/>
            <person name="Thomas B.C."/>
            <person name="Singh A."/>
            <person name="Wilkins M.J."/>
            <person name="Karaoz U."/>
            <person name="Brodie E.L."/>
            <person name="Williams K.H."/>
            <person name="Hubbard S.S."/>
            <person name="Banfield J.F."/>
        </authorList>
    </citation>
    <scope>NUCLEOTIDE SEQUENCE [LARGE SCALE GENOMIC DNA]</scope>
</reference>
<comment type="caution">
    <text evidence="2">The sequence shown here is derived from an EMBL/GenBank/DDBJ whole genome shotgun (WGS) entry which is preliminary data.</text>
</comment>
<accession>A0A1F5VGB3</accession>
<protein>
    <recommendedName>
        <fullName evidence="4">Glycosyltransferase RgtA/B/C/D-like domain-containing protein</fullName>
    </recommendedName>
</protein>
<sequence length="509" mass="58845">MSIKAFAVFLLAVIVFAAFLHFGYPIRPEGDQLYHFKHAEIYKTNGIFDSGFRWLPYSAIGKRGADMWYGFHLLLIPFTFFQDQILGLRVAGFFITSLLLVIFYLALARLGIEKRHVWPFLLMLSGFFALFHLATVRPHVLSLAFNILAYSFAITGSMWGIFGASFVASFLHLSLFWATLLILGVFISVKFFLEKTFDWRIVLFSFGGIMLGWFLRPNPFGAAELVYVQIIELMLAKFKGVPLNFGFELYPLGWHVFSIFGAFIFLWFLAIFVFARISKKDAVLWSAFSLSVVFFLMTVFIAQRSFDLWAAFGIIFIAFVYPHTNVLVWGFIPNAKKLGAMALSAAIIIALFMAVQSLYKNDQFLKTALWSPYRFQSIAEWLKNNSKDGNVVFNVSWDYFPELFFWNTKNFYIGGMDPIFQYDYDQELYWKAYYLETGKTTRFTCAAVACEEKDFKDTYAVLKNDFGAKYLVLDKNYDTALYRYFAGDSRFALKDENQNAALFELRFDF</sequence>
<feature type="transmembrane region" description="Helical" evidence="1">
    <location>
        <begin position="147"/>
        <end position="168"/>
    </location>
</feature>
<dbReference type="STRING" id="1798325.A2834_02820"/>
<feature type="transmembrane region" description="Helical" evidence="1">
    <location>
        <begin position="338"/>
        <end position="359"/>
    </location>
</feature>
<feature type="transmembrane region" description="Helical" evidence="1">
    <location>
        <begin position="252"/>
        <end position="275"/>
    </location>
</feature>
<dbReference type="Proteomes" id="UP000179251">
    <property type="component" value="Unassembled WGS sequence"/>
</dbReference>
<name>A0A1F5VGB3_9BACT</name>
<feature type="transmembrane region" description="Helical" evidence="1">
    <location>
        <begin position="199"/>
        <end position="215"/>
    </location>
</feature>
<feature type="transmembrane region" description="Helical" evidence="1">
    <location>
        <begin position="308"/>
        <end position="331"/>
    </location>
</feature>
<feature type="transmembrane region" description="Helical" evidence="1">
    <location>
        <begin position="117"/>
        <end position="135"/>
    </location>
</feature>
<evidence type="ECO:0008006" key="4">
    <source>
        <dbReference type="Google" id="ProtNLM"/>
    </source>
</evidence>
<dbReference type="AlphaFoldDB" id="A0A1F5VGB3"/>